<dbReference type="CDD" id="cd00831">
    <property type="entry name" value="CHS_like"/>
    <property type="match status" value="1"/>
</dbReference>
<evidence type="ECO:0000313" key="10">
    <source>
        <dbReference type="Proteomes" id="UP000215914"/>
    </source>
</evidence>
<dbReference type="InterPro" id="IPR012337">
    <property type="entry name" value="RNaseH-like_sf"/>
</dbReference>
<dbReference type="GO" id="GO:0016020">
    <property type="term" value="C:membrane"/>
    <property type="evidence" value="ECO:0007669"/>
    <property type="project" value="InterPro"/>
</dbReference>
<dbReference type="Pfam" id="PF07727">
    <property type="entry name" value="RVT_2"/>
    <property type="match status" value="1"/>
</dbReference>
<evidence type="ECO:0000256" key="4">
    <source>
        <dbReference type="ARBA" id="ARBA00022679"/>
    </source>
</evidence>
<dbReference type="Pfam" id="PF08541">
    <property type="entry name" value="ACP_syn_III_C"/>
    <property type="match status" value="1"/>
</dbReference>
<feature type="compositionally biased region" description="Low complexity" evidence="7">
    <location>
        <begin position="316"/>
        <end position="342"/>
    </location>
</feature>
<evidence type="ECO:0000256" key="1">
    <source>
        <dbReference type="ARBA" id="ARBA00005194"/>
    </source>
</evidence>
<feature type="compositionally biased region" description="Polar residues" evidence="7">
    <location>
        <begin position="262"/>
        <end position="296"/>
    </location>
</feature>
<dbReference type="Pfam" id="PF14223">
    <property type="entry name" value="Retrotran_gag_2"/>
    <property type="match status" value="1"/>
</dbReference>
<feature type="region of interest" description="Disordered" evidence="7">
    <location>
        <begin position="205"/>
        <end position="358"/>
    </location>
</feature>
<dbReference type="Gene3D" id="3.40.47.10">
    <property type="match status" value="1"/>
</dbReference>
<dbReference type="GO" id="GO:0015074">
    <property type="term" value="P:DNA integration"/>
    <property type="evidence" value="ECO:0007669"/>
    <property type="project" value="InterPro"/>
</dbReference>
<evidence type="ECO:0000256" key="3">
    <source>
        <dbReference type="ARBA" id="ARBA00012307"/>
    </source>
</evidence>
<dbReference type="InterPro" id="IPR025724">
    <property type="entry name" value="GAG-pre-integrase_dom"/>
</dbReference>
<dbReference type="PROSITE" id="PS50994">
    <property type="entry name" value="INTEGRASE"/>
    <property type="match status" value="1"/>
</dbReference>
<dbReference type="InterPro" id="IPR036397">
    <property type="entry name" value="RNaseH_sf"/>
</dbReference>
<accession>A0A251SU12</accession>
<evidence type="ECO:0000313" key="9">
    <source>
        <dbReference type="EMBL" id="OTG02194.1"/>
    </source>
</evidence>
<evidence type="ECO:0000256" key="5">
    <source>
        <dbReference type="ARBA" id="ARBA00023315"/>
    </source>
</evidence>
<dbReference type="SUPFAM" id="SSF56672">
    <property type="entry name" value="DNA/RNA polymerases"/>
    <property type="match status" value="1"/>
</dbReference>
<dbReference type="Pfam" id="PF00665">
    <property type="entry name" value="rve"/>
    <property type="match status" value="1"/>
</dbReference>
<dbReference type="Gene3D" id="3.30.420.10">
    <property type="entry name" value="Ribonuclease H-like superfamily/Ribonuclease H"/>
    <property type="match status" value="1"/>
</dbReference>
<dbReference type="GO" id="GO:0003676">
    <property type="term" value="F:nucleic acid binding"/>
    <property type="evidence" value="ECO:0007669"/>
    <property type="project" value="InterPro"/>
</dbReference>
<dbReference type="InterPro" id="IPR057670">
    <property type="entry name" value="SH3_retrovirus"/>
</dbReference>
<protein>
    <recommendedName>
        <fullName evidence="3">very-long-chain 3-oxoacyl-CoA synthase</fullName>
        <ecNumber evidence="3">2.3.1.199</ecNumber>
    </recommendedName>
</protein>
<feature type="compositionally biased region" description="Pro residues" evidence="7">
    <location>
        <begin position="306"/>
        <end position="315"/>
    </location>
</feature>
<feature type="compositionally biased region" description="Basic and acidic residues" evidence="7">
    <location>
        <begin position="249"/>
        <end position="259"/>
    </location>
</feature>
<dbReference type="InterPro" id="IPR001584">
    <property type="entry name" value="Integrase_cat-core"/>
</dbReference>
<dbReference type="InParanoid" id="A0A251SU12"/>
<dbReference type="EMBL" id="CM007902">
    <property type="protein sequence ID" value="OTG02194.1"/>
    <property type="molecule type" value="Genomic_DNA"/>
</dbReference>
<comment type="catalytic activity">
    <reaction evidence="6">
        <text>a very-long-chain acyl-CoA + malonyl-CoA + H(+) = a very-long-chain 3-oxoacyl-CoA + CO2 + CoA</text>
        <dbReference type="Rhea" id="RHEA:32727"/>
        <dbReference type="ChEBI" id="CHEBI:15378"/>
        <dbReference type="ChEBI" id="CHEBI:16526"/>
        <dbReference type="ChEBI" id="CHEBI:57287"/>
        <dbReference type="ChEBI" id="CHEBI:57384"/>
        <dbReference type="ChEBI" id="CHEBI:90725"/>
        <dbReference type="ChEBI" id="CHEBI:90736"/>
        <dbReference type="EC" id="2.3.1.199"/>
    </reaction>
</comment>
<dbReference type="EC" id="2.3.1.199" evidence="3"/>
<dbReference type="InterPro" id="IPR013747">
    <property type="entry name" value="ACP_syn_III_C"/>
</dbReference>
<dbReference type="OMA" id="FANYITK"/>
<dbReference type="InterPro" id="IPR012392">
    <property type="entry name" value="3-ktacl-CoA_syn"/>
</dbReference>
<feature type="region of interest" description="Disordered" evidence="7">
    <location>
        <begin position="756"/>
        <end position="843"/>
    </location>
</feature>
<keyword evidence="4" id="KW-0808">Transferase</keyword>
<proteinExistence type="inferred from homology"/>
<reference evidence="10" key="1">
    <citation type="journal article" date="2017" name="Nature">
        <title>The sunflower genome provides insights into oil metabolism, flowering and Asterid evolution.</title>
        <authorList>
            <person name="Badouin H."/>
            <person name="Gouzy J."/>
            <person name="Grassa C.J."/>
            <person name="Murat F."/>
            <person name="Staton S.E."/>
            <person name="Cottret L."/>
            <person name="Lelandais-Briere C."/>
            <person name="Owens G.L."/>
            <person name="Carrere S."/>
            <person name="Mayjonade B."/>
            <person name="Legrand L."/>
            <person name="Gill N."/>
            <person name="Kane N.C."/>
            <person name="Bowers J.E."/>
            <person name="Hubner S."/>
            <person name="Bellec A."/>
            <person name="Berard A."/>
            <person name="Berges H."/>
            <person name="Blanchet N."/>
            <person name="Boniface M.C."/>
            <person name="Brunel D."/>
            <person name="Catrice O."/>
            <person name="Chaidir N."/>
            <person name="Claudel C."/>
            <person name="Donnadieu C."/>
            <person name="Faraut T."/>
            <person name="Fievet G."/>
            <person name="Helmstetter N."/>
            <person name="King M."/>
            <person name="Knapp S.J."/>
            <person name="Lai Z."/>
            <person name="Le Paslier M.C."/>
            <person name="Lippi Y."/>
            <person name="Lorenzon L."/>
            <person name="Mandel J.R."/>
            <person name="Marage G."/>
            <person name="Marchand G."/>
            <person name="Marquand E."/>
            <person name="Bret-Mestries E."/>
            <person name="Morien E."/>
            <person name="Nambeesan S."/>
            <person name="Nguyen T."/>
            <person name="Pegot-Espagnet P."/>
            <person name="Pouilly N."/>
            <person name="Raftis F."/>
            <person name="Sallet E."/>
            <person name="Schiex T."/>
            <person name="Thomas J."/>
            <person name="Vandecasteele C."/>
            <person name="Vares D."/>
            <person name="Vear F."/>
            <person name="Vautrin S."/>
            <person name="Crespi M."/>
            <person name="Mangin B."/>
            <person name="Burke J.M."/>
            <person name="Salse J."/>
            <person name="Munos S."/>
            <person name="Vincourt P."/>
            <person name="Rieseberg L.H."/>
            <person name="Langlade N.B."/>
        </authorList>
    </citation>
    <scope>NUCLEOTIDE SEQUENCE [LARGE SCALE GENOMIC DNA]</scope>
    <source>
        <strain evidence="10">cv. SF193</strain>
    </source>
</reference>
<dbReference type="UniPathway" id="UPA00094"/>
<comment type="similarity">
    <text evidence="2">Belongs to the thiolase-like superfamily. Chalcone/stilbene synthases family.</text>
</comment>
<keyword evidence="5" id="KW-0012">Acyltransferase</keyword>
<comment type="pathway">
    <text evidence="1">Lipid metabolism; fatty acid biosynthesis.</text>
</comment>
<keyword evidence="10" id="KW-1185">Reference proteome</keyword>
<dbReference type="PANTHER" id="PTHR31561">
    <property type="entry name" value="3-KETOACYL-COA SYNTHASE"/>
    <property type="match status" value="1"/>
</dbReference>
<dbReference type="Pfam" id="PF25597">
    <property type="entry name" value="SH3_retrovirus"/>
    <property type="match status" value="1"/>
</dbReference>
<evidence type="ECO:0000259" key="8">
    <source>
        <dbReference type="PROSITE" id="PS50994"/>
    </source>
</evidence>
<evidence type="ECO:0000256" key="2">
    <source>
        <dbReference type="ARBA" id="ARBA00005531"/>
    </source>
</evidence>
<dbReference type="Pfam" id="PF08392">
    <property type="entry name" value="FAE1_CUT1_RppA"/>
    <property type="match status" value="1"/>
</dbReference>
<dbReference type="GO" id="GO:0006633">
    <property type="term" value="P:fatty acid biosynthetic process"/>
    <property type="evidence" value="ECO:0007669"/>
    <property type="project" value="UniProtKB-UniPathway"/>
</dbReference>
<dbReference type="SUPFAM" id="SSF53901">
    <property type="entry name" value="Thiolase-like"/>
    <property type="match status" value="1"/>
</dbReference>
<dbReference type="InterPro" id="IPR013601">
    <property type="entry name" value="FAE1_typ3_polyketide_synth"/>
</dbReference>
<feature type="domain" description="Integrase catalytic" evidence="8">
    <location>
        <begin position="489"/>
        <end position="654"/>
    </location>
</feature>
<sequence>MTNNKEDNSVAKAANLHPVYTVTNIQHKVRVLDGKNVSYSSWVKLFQLHARGYEVLDHIDGTEAPAKADPNYDSWLKIDSIVLQWIYGTLSDDLLVRVLETESTALEAWNRIKKIFLNNKGARAATLEQEFTNLHLRSMPSLEAYCQRLKELSDQLADVDSPMTEQRLVLQLVRGLPIEYDTVGSYINQSLPSWDTACSMLQLEHHRQHARENPPTPPAPVVAAVDTPPNNPNRRTSNYRGGGRGNRRNGPDTRTDQRRPTGVQQQNAAPWPTRQHNSPANQNWNSTSGPWHNSGPQGFWPNWWQMPPPPCPYPSQPGWATSAPPNSGPSSGRSSSNPAQQSRSVGQAHLTDLDGLDPNDIGTAFSALTTDGMDDPWIMDTGATSHVTGDEVEFDPFGFSVKDYTDGKILTRQDSDGPLYPFSNIASVFAISQEQDFWHDRLGHPGLPVFDFLSSNKLIPCNKRSRTSVCSSCQISKHKRLPFATSLSNSVLPFDIIHCDLWTSPILSKNGYKYYMVLIDDKTQFAWIYPLKFKSETFDKFVQFHKFIQTQFHTNIKVFHCDLGGEFDNHHFKNFATNKGLQFRFACPQTSQQNGKSERMIRRLNEIMLTLLKHASLPPDLWVEAVHTATYLHNILPTKLLHNLTPTAALYRRHPTYEHLRVFGSVCYPNTSATRPHKLAERAVKCVFLGYPPDFRGYRCLDLSTGKTLISRHVTFDESSFPFQHKRDHTQTDYSSLETEPTPTLFQQPSVYDPVHQAQHPSHLDHPSCHTPTTSPIRNLNTHSPLPTSPHNIQPQTSPCHSSAPTSNTYCASTSTYPNQTNNSTTLPSEPTDPSPIPHQHHPMVTRSQLGITKPKIPFSLHTTSITPIPKSHLSALSDPNWNAAMQDEYNALMKNETWDLVPRPSTAHVIRCMWLFRHKFNENGTLQRYKARLVVNGKTQQVGIDCDDTFSPVVKPTTIRTVLSLATSRAWPIHQLDVKNAFLHGDLQETVYMFQPPGFKNSGHPDYVCKLKKSLYGLKQAPRAWYQRFANYITKCGFKSAVSDTSLFVYKKGNQLAYLLLYVDDIILTASNDNLLRGIINSLSKEFAMTDLGLLHHFLGISVKRTNGTLFLSQEAYAKDILSRANMSSCKPSATPVDTSSKLSATTGNLLSDGTLYRSLAGALQYLTFTRPDISYAVQQICLFMHAPREPHFQFLKRVLRYVRGTTHHGLHIHPSKTISLTAYSDADWGGCPDTRRSTSGYCIFLGNNLISWSSKRQATISRSSAEAEYRGVANTVAETSWIRNLLLELSVPIPQATVVYCDNISAVYLSENPVQHQRTKHVEIDIHFVRDKVRIGTLHVLHVPADYQYADIFTKGLPRQLFHKFKSSLCVRPATAKTEGVIDCFPYLLCNLLYIRVVLCIIIFTDSHPFIDKLFHSTTLNPIDIGILVVNCSLFNPTPSLSSMIINKYNLPDNVKAFNLSGMGCSAGVIAVDLAKQMLKIHQNTYAVVVTTENVTENWYFGNEKSMLIPNCLFREGCAAVLLSNKSSDKYISKYKLLQVVRTHFGSNDTAYKCAYQQEDDSGNLGVSLSKDIMTVAGAALKLNITALGPSVLPISELILFFVNLVTRKLINPKTKPYLPNFKKAFDHFCIHAGGRAVIEEMEKNLQLMMEDVEPSRMTLNRFGNTSSSSIWYELAYTEAKGRMKKGDRVWQIAFGSGFKCNSAVWEAVRTVYPSAHNPWNNCIHNYPVKITC</sequence>
<dbReference type="Proteomes" id="UP000215914">
    <property type="component" value="Chromosome 13"/>
</dbReference>
<gene>
    <name evidence="9" type="ORF">HannXRQ_Chr13g0410331</name>
</gene>
<evidence type="ECO:0000256" key="7">
    <source>
        <dbReference type="SAM" id="MobiDB-lite"/>
    </source>
</evidence>
<dbReference type="InterPro" id="IPR016039">
    <property type="entry name" value="Thiolase-like"/>
</dbReference>
<dbReference type="InterPro" id="IPR043502">
    <property type="entry name" value="DNA/RNA_pol_sf"/>
</dbReference>
<dbReference type="GO" id="GO:0009922">
    <property type="term" value="F:fatty acid elongase activity"/>
    <property type="evidence" value="ECO:0007669"/>
    <property type="project" value="UniProtKB-EC"/>
</dbReference>
<dbReference type="CDD" id="cd09272">
    <property type="entry name" value="RNase_HI_RT_Ty1"/>
    <property type="match status" value="1"/>
</dbReference>
<dbReference type="Pfam" id="PF13976">
    <property type="entry name" value="gag_pre-integrs"/>
    <property type="match status" value="1"/>
</dbReference>
<dbReference type="STRING" id="4232.A0A251SU12"/>
<evidence type="ECO:0000256" key="6">
    <source>
        <dbReference type="ARBA" id="ARBA00047375"/>
    </source>
</evidence>
<dbReference type="SUPFAM" id="SSF53098">
    <property type="entry name" value="Ribonuclease H-like"/>
    <property type="match status" value="1"/>
</dbReference>
<organism evidence="9 10">
    <name type="scientific">Helianthus annuus</name>
    <name type="common">Common sunflower</name>
    <dbReference type="NCBI Taxonomy" id="4232"/>
    <lineage>
        <taxon>Eukaryota</taxon>
        <taxon>Viridiplantae</taxon>
        <taxon>Streptophyta</taxon>
        <taxon>Embryophyta</taxon>
        <taxon>Tracheophyta</taxon>
        <taxon>Spermatophyta</taxon>
        <taxon>Magnoliopsida</taxon>
        <taxon>eudicotyledons</taxon>
        <taxon>Gunneridae</taxon>
        <taxon>Pentapetalae</taxon>
        <taxon>asterids</taxon>
        <taxon>campanulids</taxon>
        <taxon>Asterales</taxon>
        <taxon>Asteraceae</taxon>
        <taxon>Asteroideae</taxon>
        <taxon>Heliantheae alliance</taxon>
        <taxon>Heliantheae</taxon>
        <taxon>Helianthus</taxon>
    </lineage>
</organism>
<dbReference type="InterPro" id="IPR013103">
    <property type="entry name" value="RVT_2"/>
</dbReference>
<feature type="compositionally biased region" description="Polar residues" evidence="7">
    <location>
        <begin position="770"/>
        <end position="829"/>
    </location>
</feature>
<name>A0A251SU12_HELAN</name>
<feature type="compositionally biased region" description="Low complexity" evidence="7">
    <location>
        <begin position="221"/>
        <end position="239"/>
    </location>
</feature>